<comment type="caution">
    <text evidence="2">The sequence shown here is derived from an EMBL/GenBank/DDBJ whole genome shotgun (WGS) entry which is preliminary data.</text>
</comment>
<sequence length="65" mass="7998">MISYFSNKSNCSELIENDITYFVYRMQRCHQLHKVGLIRIAGLKRYRFKPIELFEYDSCFRYNFT</sequence>
<feature type="non-terminal residue" evidence="2">
    <location>
        <position position="65"/>
    </location>
</feature>
<dbReference type="AlphaFoldDB" id="A0A8S3DHU8"/>
<dbReference type="EMBL" id="CAJOBI010195578">
    <property type="protein sequence ID" value="CAF4975251.1"/>
    <property type="molecule type" value="Genomic_DNA"/>
</dbReference>
<accession>A0A8S3DHU8</accession>
<evidence type="ECO:0000313" key="3">
    <source>
        <dbReference type="Proteomes" id="UP000676336"/>
    </source>
</evidence>
<name>A0A8S3DHU8_9BILA</name>
<organism evidence="2 3">
    <name type="scientific">Rotaria magnacalcarata</name>
    <dbReference type="NCBI Taxonomy" id="392030"/>
    <lineage>
        <taxon>Eukaryota</taxon>
        <taxon>Metazoa</taxon>
        <taxon>Spiralia</taxon>
        <taxon>Gnathifera</taxon>
        <taxon>Rotifera</taxon>
        <taxon>Eurotatoria</taxon>
        <taxon>Bdelloidea</taxon>
        <taxon>Philodinida</taxon>
        <taxon>Philodinidae</taxon>
        <taxon>Rotaria</taxon>
    </lineage>
</organism>
<evidence type="ECO:0000313" key="2">
    <source>
        <dbReference type="EMBL" id="CAF4975251.1"/>
    </source>
</evidence>
<dbReference type="Proteomes" id="UP000676336">
    <property type="component" value="Unassembled WGS sequence"/>
</dbReference>
<evidence type="ECO:0000313" key="1">
    <source>
        <dbReference type="EMBL" id="CAF4865120.1"/>
    </source>
</evidence>
<reference evidence="2" key="1">
    <citation type="submission" date="2021-02" db="EMBL/GenBank/DDBJ databases">
        <authorList>
            <person name="Nowell W R."/>
        </authorList>
    </citation>
    <scope>NUCLEOTIDE SEQUENCE</scope>
</reference>
<dbReference type="EMBL" id="CAJOBI010164776">
    <property type="protein sequence ID" value="CAF4865120.1"/>
    <property type="molecule type" value="Genomic_DNA"/>
</dbReference>
<proteinExistence type="predicted"/>
<protein>
    <submittedName>
        <fullName evidence="2">Uncharacterized protein</fullName>
    </submittedName>
</protein>
<gene>
    <name evidence="1" type="ORF">SMN809_LOCUS50047</name>
    <name evidence="2" type="ORF">SMN809_LOCUS55400</name>
</gene>